<dbReference type="Proteomes" id="UP000648187">
    <property type="component" value="Unassembled WGS sequence"/>
</dbReference>
<comment type="function">
    <text evidence="6">Gustatory receptor which mediates acceptance or avoidance behavior, depending on its substrates.</text>
</comment>
<accession>A0A835GFC3</accession>
<dbReference type="InterPro" id="IPR013604">
    <property type="entry name" value="7TM_chemorcpt"/>
</dbReference>
<comment type="similarity">
    <text evidence="6">Belongs to the insect chemoreceptor superfamily. Gustatory receptor (GR) family.</text>
</comment>
<evidence type="ECO:0000256" key="5">
    <source>
        <dbReference type="ARBA" id="ARBA00023136"/>
    </source>
</evidence>
<protein>
    <recommendedName>
        <fullName evidence="6">Gustatory receptor</fullName>
    </recommendedName>
</protein>
<proteinExistence type="inferred from homology"/>
<evidence type="ECO:0000313" key="7">
    <source>
        <dbReference type="EMBL" id="KAF9413502.1"/>
    </source>
</evidence>
<evidence type="ECO:0000256" key="3">
    <source>
        <dbReference type="ARBA" id="ARBA00022692"/>
    </source>
</evidence>
<keyword evidence="8" id="KW-1185">Reference proteome</keyword>
<keyword evidence="6" id="KW-0675">Receptor</keyword>
<name>A0A835GFC3_SPOEX</name>
<feature type="transmembrane region" description="Helical" evidence="6">
    <location>
        <begin position="275"/>
        <end position="297"/>
    </location>
</feature>
<comment type="caution">
    <text evidence="6">Lacks conserved residue(s) required for the propagation of feature annotation.</text>
</comment>
<dbReference type="GO" id="GO:0005886">
    <property type="term" value="C:plasma membrane"/>
    <property type="evidence" value="ECO:0007669"/>
    <property type="project" value="UniProtKB-SubCell"/>
</dbReference>
<evidence type="ECO:0000256" key="1">
    <source>
        <dbReference type="ARBA" id="ARBA00004651"/>
    </source>
</evidence>
<dbReference type="GO" id="GO:0007165">
    <property type="term" value="P:signal transduction"/>
    <property type="evidence" value="ECO:0007669"/>
    <property type="project" value="UniProtKB-KW"/>
</dbReference>
<keyword evidence="3 6" id="KW-0812">Transmembrane</keyword>
<evidence type="ECO:0000256" key="4">
    <source>
        <dbReference type="ARBA" id="ARBA00022989"/>
    </source>
</evidence>
<dbReference type="GO" id="GO:0050909">
    <property type="term" value="P:sensory perception of taste"/>
    <property type="evidence" value="ECO:0007669"/>
    <property type="project" value="InterPro"/>
</dbReference>
<dbReference type="Pfam" id="PF08395">
    <property type="entry name" value="7tm_7"/>
    <property type="match status" value="1"/>
</dbReference>
<evidence type="ECO:0000256" key="6">
    <source>
        <dbReference type="RuleBase" id="RU363108"/>
    </source>
</evidence>
<feature type="transmembrane region" description="Helical" evidence="6">
    <location>
        <begin position="162"/>
        <end position="185"/>
    </location>
</feature>
<sequence length="304" mass="34998">MNAIRNEMNEDIVVEKIRNCMRIYKKLVNVVQDDMVIMKPLMTQSALLEGVIEFIVTTTPALFGELINIRVTEMRLIVEKQLLFCEGKITRDAIEDAMLFFRYQPFKYTVWRLFTVDGTLIISIVGLLATFFYNKQFETTIHKIRNINADMKLDDRVTLSAILFYGGAFLRTSAHAIFVTVSTMIPKLLEATYSSFIHGGIRRYKVIIFENILDFIVSLSPAFLAEMVNKEVDKMKLIVVKLLLVCKDATSRDAVTDAMTIFKQYPFKYSVGRMFTLNMSLVLTIVYLLTTYIIALVQFSHFYG</sequence>
<keyword evidence="4 6" id="KW-1133">Transmembrane helix</keyword>
<evidence type="ECO:0000256" key="2">
    <source>
        <dbReference type="ARBA" id="ARBA00022475"/>
    </source>
</evidence>
<feature type="transmembrane region" description="Helical" evidence="6">
    <location>
        <begin position="110"/>
        <end position="133"/>
    </location>
</feature>
<dbReference type="AlphaFoldDB" id="A0A835GFC3"/>
<organism evidence="7 8">
    <name type="scientific">Spodoptera exigua</name>
    <name type="common">Beet armyworm</name>
    <name type="synonym">Noctua fulgens</name>
    <dbReference type="NCBI Taxonomy" id="7107"/>
    <lineage>
        <taxon>Eukaryota</taxon>
        <taxon>Metazoa</taxon>
        <taxon>Ecdysozoa</taxon>
        <taxon>Arthropoda</taxon>
        <taxon>Hexapoda</taxon>
        <taxon>Insecta</taxon>
        <taxon>Pterygota</taxon>
        <taxon>Neoptera</taxon>
        <taxon>Endopterygota</taxon>
        <taxon>Lepidoptera</taxon>
        <taxon>Glossata</taxon>
        <taxon>Ditrysia</taxon>
        <taxon>Noctuoidea</taxon>
        <taxon>Noctuidae</taxon>
        <taxon>Amphipyrinae</taxon>
        <taxon>Spodoptera</taxon>
    </lineage>
</organism>
<comment type="subcellular location">
    <subcellularLocation>
        <location evidence="1 6">Cell membrane</location>
        <topology evidence="1 6">Multi-pass membrane protein</topology>
    </subcellularLocation>
</comment>
<evidence type="ECO:0000313" key="8">
    <source>
        <dbReference type="Proteomes" id="UP000648187"/>
    </source>
</evidence>
<comment type="caution">
    <text evidence="7">The sequence shown here is derived from an EMBL/GenBank/DDBJ whole genome shotgun (WGS) entry which is preliminary data.</text>
</comment>
<reference evidence="7" key="1">
    <citation type="submission" date="2020-08" db="EMBL/GenBank/DDBJ databases">
        <title>Spodoptera exigua strain:BAW_Kor-Di-RS1 Genome sequencing and assembly.</title>
        <authorList>
            <person name="Kim J."/>
            <person name="Nam H.Y."/>
            <person name="Kwon M."/>
            <person name="Choi J.H."/>
            <person name="Cho S.R."/>
            <person name="Kim G.-H."/>
        </authorList>
    </citation>
    <scope>NUCLEOTIDE SEQUENCE</scope>
    <source>
        <strain evidence="7">BAW_Kor-Di-RS1</strain>
        <tissue evidence="7">Whole-body</tissue>
    </source>
</reference>
<dbReference type="EMBL" id="JACKWZ010000157">
    <property type="protein sequence ID" value="KAF9413502.1"/>
    <property type="molecule type" value="Genomic_DNA"/>
</dbReference>
<keyword evidence="2 6" id="KW-1003">Cell membrane</keyword>
<keyword evidence="5 6" id="KW-0472">Membrane</keyword>
<keyword evidence="6" id="KW-0807">Transducer</keyword>
<gene>
    <name evidence="7" type="ORF">HW555_008297</name>
</gene>